<dbReference type="InterPro" id="IPR050665">
    <property type="entry name" value="Cytochrome_P450_Monooxygen"/>
</dbReference>
<reference evidence="11" key="2">
    <citation type="submission" date="2023-06" db="EMBL/GenBank/DDBJ databases">
        <authorList>
            <person name="Ma L."/>
            <person name="Liu K.-W."/>
            <person name="Li Z."/>
            <person name="Hsiao Y.-Y."/>
            <person name="Qi Y."/>
            <person name="Fu T."/>
            <person name="Tang G."/>
            <person name="Zhang D."/>
            <person name="Sun W.-H."/>
            <person name="Liu D.-K."/>
            <person name="Li Y."/>
            <person name="Chen G.-Z."/>
            <person name="Liu X.-D."/>
            <person name="Liao X.-Y."/>
            <person name="Jiang Y.-T."/>
            <person name="Yu X."/>
            <person name="Hao Y."/>
            <person name="Huang J."/>
            <person name="Zhao X.-W."/>
            <person name="Ke S."/>
            <person name="Chen Y.-Y."/>
            <person name="Wu W.-L."/>
            <person name="Hsu J.-L."/>
            <person name="Lin Y.-F."/>
            <person name="Huang M.-D."/>
            <person name="Li C.-Y."/>
            <person name="Huang L."/>
            <person name="Wang Z.-W."/>
            <person name="Zhao X."/>
            <person name="Zhong W.-Y."/>
            <person name="Peng D.-H."/>
            <person name="Ahmad S."/>
            <person name="Lan S."/>
            <person name="Zhang J.-S."/>
            <person name="Tsai W.-C."/>
            <person name="Van De Peer Y."/>
            <person name="Liu Z.-J."/>
        </authorList>
    </citation>
    <scope>NUCLEOTIDE SEQUENCE</scope>
    <source>
        <strain evidence="11">CP</strain>
        <tissue evidence="11">Leaves</tissue>
    </source>
</reference>
<keyword evidence="8" id="KW-0408">Iron</keyword>
<evidence type="ECO:0000256" key="8">
    <source>
        <dbReference type="ARBA" id="ARBA00023004"/>
    </source>
</evidence>
<dbReference type="GO" id="GO:0004497">
    <property type="term" value="F:monooxygenase activity"/>
    <property type="evidence" value="ECO:0007669"/>
    <property type="project" value="UniProtKB-KW"/>
</dbReference>
<evidence type="ECO:0000256" key="1">
    <source>
        <dbReference type="ARBA" id="ARBA00004370"/>
    </source>
</evidence>
<proteinExistence type="inferred from homology"/>
<reference evidence="11" key="1">
    <citation type="journal article" date="2023" name="Nat. Commun.">
        <title>Diploid and tetraploid genomes of Acorus and the evolution of monocots.</title>
        <authorList>
            <person name="Ma L."/>
            <person name="Liu K.W."/>
            <person name="Li Z."/>
            <person name="Hsiao Y.Y."/>
            <person name="Qi Y."/>
            <person name="Fu T."/>
            <person name="Tang G.D."/>
            <person name="Zhang D."/>
            <person name="Sun W.H."/>
            <person name="Liu D.K."/>
            <person name="Li Y."/>
            <person name="Chen G.Z."/>
            <person name="Liu X.D."/>
            <person name="Liao X.Y."/>
            <person name="Jiang Y.T."/>
            <person name="Yu X."/>
            <person name="Hao Y."/>
            <person name="Huang J."/>
            <person name="Zhao X.W."/>
            <person name="Ke S."/>
            <person name="Chen Y.Y."/>
            <person name="Wu W.L."/>
            <person name="Hsu J.L."/>
            <person name="Lin Y.F."/>
            <person name="Huang M.D."/>
            <person name="Li C.Y."/>
            <person name="Huang L."/>
            <person name="Wang Z.W."/>
            <person name="Zhao X."/>
            <person name="Zhong W.Y."/>
            <person name="Peng D.H."/>
            <person name="Ahmad S."/>
            <person name="Lan S."/>
            <person name="Zhang J.S."/>
            <person name="Tsai W.C."/>
            <person name="Van de Peer Y."/>
            <person name="Liu Z.J."/>
        </authorList>
    </citation>
    <scope>NUCLEOTIDE SEQUENCE</scope>
    <source>
        <strain evidence="11">CP</strain>
    </source>
</reference>
<dbReference type="Pfam" id="PF00067">
    <property type="entry name" value="p450"/>
    <property type="match status" value="1"/>
</dbReference>
<keyword evidence="4" id="KW-0812">Transmembrane</keyword>
<evidence type="ECO:0000256" key="5">
    <source>
        <dbReference type="ARBA" id="ARBA00022723"/>
    </source>
</evidence>
<dbReference type="InterPro" id="IPR001128">
    <property type="entry name" value="Cyt_P450"/>
</dbReference>
<keyword evidence="10" id="KW-0472">Membrane</keyword>
<dbReference type="SUPFAM" id="SSF48264">
    <property type="entry name" value="Cytochrome P450"/>
    <property type="match status" value="1"/>
</dbReference>
<evidence type="ECO:0000256" key="7">
    <source>
        <dbReference type="ARBA" id="ARBA00023002"/>
    </source>
</evidence>
<dbReference type="EMBL" id="JAUJYO010000012">
    <property type="protein sequence ID" value="KAK1302479.1"/>
    <property type="molecule type" value="Genomic_DNA"/>
</dbReference>
<dbReference type="InterPro" id="IPR036396">
    <property type="entry name" value="Cyt_P450_sf"/>
</dbReference>
<comment type="caution">
    <text evidence="11">The sequence shown here is derived from an EMBL/GenBank/DDBJ whole genome shotgun (WGS) entry which is preliminary data.</text>
</comment>
<dbReference type="AlphaFoldDB" id="A0AAV9DN10"/>
<keyword evidence="3" id="KW-0349">Heme</keyword>
<dbReference type="PANTHER" id="PTHR24282">
    <property type="entry name" value="CYTOCHROME P450 FAMILY MEMBER"/>
    <property type="match status" value="1"/>
</dbReference>
<dbReference type="GO" id="GO:0020037">
    <property type="term" value="F:heme binding"/>
    <property type="evidence" value="ECO:0007669"/>
    <property type="project" value="InterPro"/>
</dbReference>
<dbReference type="Proteomes" id="UP001180020">
    <property type="component" value="Unassembled WGS sequence"/>
</dbReference>
<protein>
    <recommendedName>
        <fullName evidence="13">Cytochrome P450</fullName>
    </recommendedName>
</protein>
<evidence type="ECO:0008006" key="13">
    <source>
        <dbReference type="Google" id="ProtNLM"/>
    </source>
</evidence>
<keyword evidence="7" id="KW-0560">Oxidoreductase</keyword>
<comment type="subcellular location">
    <subcellularLocation>
        <location evidence="1">Membrane</location>
    </subcellularLocation>
</comment>
<evidence type="ECO:0000256" key="2">
    <source>
        <dbReference type="ARBA" id="ARBA00010617"/>
    </source>
</evidence>
<comment type="similarity">
    <text evidence="2">Belongs to the cytochrome P450 family.</text>
</comment>
<dbReference type="PANTHER" id="PTHR24282:SF255">
    <property type="entry name" value="CYTOCHROME P450 72A11-RELATED"/>
    <property type="match status" value="1"/>
</dbReference>
<evidence type="ECO:0000256" key="4">
    <source>
        <dbReference type="ARBA" id="ARBA00022692"/>
    </source>
</evidence>
<dbReference type="Gene3D" id="1.10.630.10">
    <property type="entry name" value="Cytochrome P450"/>
    <property type="match status" value="1"/>
</dbReference>
<gene>
    <name evidence="11" type="ORF">QJS10_CPB12g00573</name>
</gene>
<name>A0AAV9DN10_ACOCL</name>
<keyword evidence="5" id="KW-0479">Metal-binding</keyword>
<evidence type="ECO:0000313" key="11">
    <source>
        <dbReference type="EMBL" id="KAK1302479.1"/>
    </source>
</evidence>
<dbReference type="GO" id="GO:0016705">
    <property type="term" value="F:oxidoreductase activity, acting on paired donors, with incorporation or reduction of molecular oxygen"/>
    <property type="evidence" value="ECO:0007669"/>
    <property type="project" value="InterPro"/>
</dbReference>
<evidence type="ECO:0000313" key="12">
    <source>
        <dbReference type="Proteomes" id="UP001180020"/>
    </source>
</evidence>
<sequence length="107" mass="12093">MSPKGRMMSSAIRSPRKAGRILVVWFGTSPRVVVWEAELVKEVLSNKFGYFRLPPVNPLLKILAMGITSLDGESWVRRRRLIIPAFHMEKLKGHRLTEVPDQPGLGS</sequence>
<keyword evidence="9" id="KW-0503">Monooxygenase</keyword>
<keyword evidence="12" id="KW-1185">Reference proteome</keyword>
<dbReference type="GO" id="GO:0016020">
    <property type="term" value="C:membrane"/>
    <property type="evidence" value="ECO:0007669"/>
    <property type="project" value="UniProtKB-SubCell"/>
</dbReference>
<evidence type="ECO:0000256" key="6">
    <source>
        <dbReference type="ARBA" id="ARBA00022989"/>
    </source>
</evidence>
<dbReference type="GO" id="GO:0005506">
    <property type="term" value="F:iron ion binding"/>
    <property type="evidence" value="ECO:0007669"/>
    <property type="project" value="InterPro"/>
</dbReference>
<keyword evidence="6" id="KW-1133">Transmembrane helix</keyword>
<dbReference type="GO" id="GO:0006629">
    <property type="term" value="P:lipid metabolic process"/>
    <property type="evidence" value="ECO:0007669"/>
    <property type="project" value="UniProtKB-ARBA"/>
</dbReference>
<evidence type="ECO:0000256" key="3">
    <source>
        <dbReference type="ARBA" id="ARBA00022617"/>
    </source>
</evidence>
<organism evidence="11 12">
    <name type="scientific">Acorus calamus</name>
    <name type="common">Sweet flag</name>
    <dbReference type="NCBI Taxonomy" id="4465"/>
    <lineage>
        <taxon>Eukaryota</taxon>
        <taxon>Viridiplantae</taxon>
        <taxon>Streptophyta</taxon>
        <taxon>Embryophyta</taxon>
        <taxon>Tracheophyta</taxon>
        <taxon>Spermatophyta</taxon>
        <taxon>Magnoliopsida</taxon>
        <taxon>Liliopsida</taxon>
        <taxon>Acoraceae</taxon>
        <taxon>Acorus</taxon>
    </lineage>
</organism>
<accession>A0AAV9DN10</accession>
<evidence type="ECO:0000256" key="9">
    <source>
        <dbReference type="ARBA" id="ARBA00023033"/>
    </source>
</evidence>
<evidence type="ECO:0000256" key="10">
    <source>
        <dbReference type="ARBA" id="ARBA00023136"/>
    </source>
</evidence>